<organism evidence="2 3">
    <name type="scientific">Eumeta variegata</name>
    <name type="common">Bagworm moth</name>
    <name type="synonym">Eumeta japonica</name>
    <dbReference type="NCBI Taxonomy" id="151549"/>
    <lineage>
        <taxon>Eukaryota</taxon>
        <taxon>Metazoa</taxon>
        <taxon>Ecdysozoa</taxon>
        <taxon>Arthropoda</taxon>
        <taxon>Hexapoda</taxon>
        <taxon>Insecta</taxon>
        <taxon>Pterygota</taxon>
        <taxon>Neoptera</taxon>
        <taxon>Endopterygota</taxon>
        <taxon>Lepidoptera</taxon>
        <taxon>Glossata</taxon>
        <taxon>Ditrysia</taxon>
        <taxon>Tineoidea</taxon>
        <taxon>Psychidae</taxon>
        <taxon>Oiketicinae</taxon>
        <taxon>Eumeta</taxon>
    </lineage>
</organism>
<dbReference type="AlphaFoldDB" id="A0A4C1T998"/>
<protein>
    <submittedName>
        <fullName evidence="2">Uncharacterized protein</fullName>
    </submittedName>
</protein>
<feature type="region of interest" description="Disordered" evidence="1">
    <location>
        <begin position="13"/>
        <end position="49"/>
    </location>
</feature>
<dbReference type="Proteomes" id="UP000299102">
    <property type="component" value="Unassembled WGS sequence"/>
</dbReference>
<evidence type="ECO:0000256" key="1">
    <source>
        <dbReference type="SAM" id="MobiDB-lite"/>
    </source>
</evidence>
<dbReference type="EMBL" id="BGZK01000038">
    <property type="protein sequence ID" value="GBP09871.1"/>
    <property type="molecule type" value="Genomic_DNA"/>
</dbReference>
<evidence type="ECO:0000313" key="3">
    <source>
        <dbReference type="Proteomes" id="UP000299102"/>
    </source>
</evidence>
<evidence type="ECO:0000313" key="2">
    <source>
        <dbReference type="EMBL" id="GBP09871.1"/>
    </source>
</evidence>
<comment type="caution">
    <text evidence="2">The sequence shown here is derived from an EMBL/GenBank/DDBJ whole genome shotgun (WGS) entry which is preliminary data.</text>
</comment>
<accession>A0A4C1T998</accession>
<gene>
    <name evidence="2" type="ORF">EVAR_92425_1</name>
</gene>
<keyword evidence="3" id="KW-1185">Reference proteome</keyword>
<sequence>MVRVRGCAGASAAECAGGLRMSPPAPAQPPSSCDKPDVPSLIPVPAPAPPPPLIPTIDLAAVVMNFDQNQNQERDENWSRKLE</sequence>
<proteinExistence type="predicted"/>
<name>A0A4C1T998_EUMVA</name>
<reference evidence="2 3" key="1">
    <citation type="journal article" date="2019" name="Commun. Biol.">
        <title>The bagworm genome reveals a unique fibroin gene that provides high tensile strength.</title>
        <authorList>
            <person name="Kono N."/>
            <person name="Nakamura H."/>
            <person name="Ohtoshi R."/>
            <person name="Tomita M."/>
            <person name="Numata K."/>
            <person name="Arakawa K."/>
        </authorList>
    </citation>
    <scope>NUCLEOTIDE SEQUENCE [LARGE SCALE GENOMIC DNA]</scope>
</reference>